<protein>
    <submittedName>
        <fullName evidence="2">Uncharacterized protein</fullName>
    </submittedName>
</protein>
<feature type="compositionally biased region" description="Polar residues" evidence="1">
    <location>
        <begin position="284"/>
        <end position="296"/>
    </location>
</feature>
<keyword evidence="3" id="KW-1185">Reference proteome</keyword>
<feature type="region of interest" description="Disordered" evidence="1">
    <location>
        <begin position="156"/>
        <end position="189"/>
    </location>
</feature>
<gene>
    <name evidence="2" type="ORF">EJ03DRAFT_385973</name>
</gene>
<feature type="region of interest" description="Disordered" evidence="1">
    <location>
        <begin position="90"/>
        <end position="109"/>
    </location>
</feature>
<dbReference type="EMBL" id="ML995924">
    <property type="protein sequence ID" value="KAF2764411.1"/>
    <property type="molecule type" value="Genomic_DNA"/>
</dbReference>
<feature type="region of interest" description="Disordered" evidence="1">
    <location>
        <begin position="1"/>
        <end position="40"/>
    </location>
</feature>
<dbReference type="OrthoDB" id="3910890at2759"/>
<reference evidence="2" key="1">
    <citation type="journal article" date="2020" name="Stud. Mycol.">
        <title>101 Dothideomycetes genomes: a test case for predicting lifestyles and emergence of pathogens.</title>
        <authorList>
            <person name="Haridas S."/>
            <person name="Albert R."/>
            <person name="Binder M."/>
            <person name="Bloem J."/>
            <person name="Labutti K."/>
            <person name="Salamov A."/>
            <person name="Andreopoulos B."/>
            <person name="Baker S."/>
            <person name="Barry K."/>
            <person name="Bills G."/>
            <person name="Bluhm B."/>
            <person name="Cannon C."/>
            <person name="Castanera R."/>
            <person name="Culley D."/>
            <person name="Daum C."/>
            <person name="Ezra D."/>
            <person name="Gonzalez J."/>
            <person name="Henrissat B."/>
            <person name="Kuo A."/>
            <person name="Liang C."/>
            <person name="Lipzen A."/>
            <person name="Lutzoni F."/>
            <person name="Magnuson J."/>
            <person name="Mondo S."/>
            <person name="Nolan M."/>
            <person name="Ohm R."/>
            <person name="Pangilinan J."/>
            <person name="Park H.-J."/>
            <person name="Ramirez L."/>
            <person name="Alfaro M."/>
            <person name="Sun H."/>
            <person name="Tritt A."/>
            <person name="Yoshinaga Y."/>
            <person name="Zwiers L.-H."/>
            <person name="Turgeon B."/>
            <person name="Goodwin S."/>
            <person name="Spatafora J."/>
            <person name="Crous P."/>
            <person name="Grigoriev I."/>
        </authorList>
    </citation>
    <scope>NUCLEOTIDE SEQUENCE</scope>
    <source>
        <strain evidence="2">CBS 116005</strain>
    </source>
</reference>
<dbReference type="AlphaFoldDB" id="A0A6G1KUV1"/>
<dbReference type="Proteomes" id="UP000799436">
    <property type="component" value="Unassembled WGS sequence"/>
</dbReference>
<evidence type="ECO:0000313" key="3">
    <source>
        <dbReference type="Proteomes" id="UP000799436"/>
    </source>
</evidence>
<evidence type="ECO:0000256" key="1">
    <source>
        <dbReference type="SAM" id="MobiDB-lite"/>
    </source>
</evidence>
<name>A0A6G1KUV1_9PEZI</name>
<feature type="compositionally biased region" description="Basic and acidic residues" evidence="1">
    <location>
        <begin position="1"/>
        <end position="11"/>
    </location>
</feature>
<feature type="compositionally biased region" description="Polar residues" evidence="1">
    <location>
        <begin position="98"/>
        <end position="109"/>
    </location>
</feature>
<feature type="compositionally biased region" description="Polar residues" evidence="1">
    <location>
        <begin position="233"/>
        <end position="242"/>
    </location>
</feature>
<proteinExistence type="predicted"/>
<accession>A0A6G1KUV1</accession>
<evidence type="ECO:0000313" key="2">
    <source>
        <dbReference type="EMBL" id="KAF2764411.1"/>
    </source>
</evidence>
<organism evidence="2 3">
    <name type="scientific">Teratosphaeria nubilosa</name>
    <dbReference type="NCBI Taxonomy" id="161662"/>
    <lineage>
        <taxon>Eukaryota</taxon>
        <taxon>Fungi</taxon>
        <taxon>Dikarya</taxon>
        <taxon>Ascomycota</taxon>
        <taxon>Pezizomycotina</taxon>
        <taxon>Dothideomycetes</taxon>
        <taxon>Dothideomycetidae</taxon>
        <taxon>Mycosphaerellales</taxon>
        <taxon>Teratosphaeriaceae</taxon>
        <taxon>Teratosphaeria</taxon>
    </lineage>
</organism>
<feature type="region of interest" description="Disordered" evidence="1">
    <location>
        <begin position="215"/>
        <end position="318"/>
    </location>
</feature>
<feature type="compositionally biased region" description="Low complexity" evidence="1">
    <location>
        <begin position="162"/>
        <end position="171"/>
    </location>
</feature>
<sequence>MSCRKTTREDLAPMPRMDTYHQAHWTPGDEQVKPFRSLRPRPAPINVADCETSPTLDVASVTQPASKLCDRESPKDPEIVDVAASQTWPRRGTVVKRTPSSRTGTPSLYSRCSTRQSELSYGILDYYAYDCPSGYDASSLPLTPKIDPAAMNRFNFDPVPQTPTTETEPTQLAEPADSNTTSGAERTDQLVDIVPPSVVRKLPHNQHKHSYSLFPRVEQTPPQNTRPRALTLDRTSPTSMYSRPNALSRMPPHIQPMPSYRPRKESPTPSRSRWSEDTIASPELVSTTGPPRTSFGSLLFTAGQTDDKDGSNASQYPACFFEDDDESQPIDFHPQMRVMNVDDPA</sequence>